<keyword evidence="2" id="KW-1185">Reference proteome</keyword>
<dbReference type="EMBL" id="CM023487">
    <property type="protein sequence ID" value="KAH6927024.1"/>
    <property type="molecule type" value="Genomic_DNA"/>
</dbReference>
<gene>
    <name evidence="1" type="ORF">HPB50_025339</name>
</gene>
<reference evidence="1" key="1">
    <citation type="submission" date="2020-05" db="EMBL/GenBank/DDBJ databases">
        <title>Large-scale comparative analyses of tick genomes elucidate their genetic diversity and vector capacities.</title>
        <authorList>
            <person name="Jia N."/>
            <person name="Wang J."/>
            <person name="Shi W."/>
            <person name="Du L."/>
            <person name="Sun Y."/>
            <person name="Zhan W."/>
            <person name="Jiang J."/>
            <person name="Wang Q."/>
            <person name="Zhang B."/>
            <person name="Ji P."/>
            <person name="Sakyi L.B."/>
            <person name="Cui X."/>
            <person name="Yuan T."/>
            <person name="Jiang B."/>
            <person name="Yang W."/>
            <person name="Lam T.T.-Y."/>
            <person name="Chang Q."/>
            <person name="Ding S."/>
            <person name="Wang X."/>
            <person name="Zhu J."/>
            <person name="Ruan X."/>
            <person name="Zhao L."/>
            <person name="Wei J."/>
            <person name="Que T."/>
            <person name="Du C."/>
            <person name="Cheng J."/>
            <person name="Dai P."/>
            <person name="Han X."/>
            <person name="Huang E."/>
            <person name="Gao Y."/>
            <person name="Liu J."/>
            <person name="Shao H."/>
            <person name="Ye R."/>
            <person name="Li L."/>
            <person name="Wei W."/>
            <person name="Wang X."/>
            <person name="Wang C."/>
            <person name="Yang T."/>
            <person name="Huo Q."/>
            <person name="Li W."/>
            <person name="Guo W."/>
            <person name="Chen H."/>
            <person name="Zhou L."/>
            <person name="Ni X."/>
            <person name="Tian J."/>
            <person name="Zhou Y."/>
            <person name="Sheng Y."/>
            <person name="Liu T."/>
            <person name="Pan Y."/>
            <person name="Xia L."/>
            <person name="Li J."/>
            <person name="Zhao F."/>
            <person name="Cao W."/>
        </authorList>
    </citation>
    <scope>NUCLEOTIDE SEQUENCE</scope>
    <source>
        <strain evidence="1">Hyas-2018</strain>
    </source>
</reference>
<proteinExistence type="predicted"/>
<name>A0ACB7S2J9_HYAAI</name>
<organism evidence="1 2">
    <name type="scientific">Hyalomma asiaticum</name>
    <name type="common">Tick</name>
    <dbReference type="NCBI Taxonomy" id="266040"/>
    <lineage>
        <taxon>Eukaryota</taxon>
        <taxon>Metazoa</taxon>
        <taxon>Ecdysozoa</taxon>
        <taxon>Arthropoda</taxon>
        <taxon>Chelicerata</taxon>
        <taxon>Arachnida</taxon>
        <taxon>Acari</taxon>
        <taxon>Parasitiformes</taxon>
        <taxon>Ixodida</taxon>
        <taxon>Ixodoidea</taxon>
        <taxon>Ixodidae</taxon>
        <taxon>Hyalomminae</taxon>
        <taxon>Hyalomma</taxon>
    </lineage>
</organism>
<dbReference type="Proteomes" id="UP000821845">
    <property type="component" value="Chromosome 7"/>
</dbReference>
<comment type="caution">
    <text evidence="1">The sequence shown here is derived from an EMBL/GenBank/DDBJ whole genome shotgun (WGS) entry which is preliminary data.</text>
</comment>
<sequence>MGLLVWSVTLSVESGPIWSKASWGSTRTAGCTSVTWATVATSKNMQACSFYGPLRRVWVAQNPPGLLSSRSTTRKIHGKFCVSFTEIRFVDVVCTSSCRRGSVVAHTVTLRVPSYNLHVPVSPLGRSTVRASPECTRLKIFRIAAEQAPGTVRLLSLVKE</sequence>
<evidence type="ECO:0000313" key="1">
    <source>
        <dbReference type="EMBL" id="KAH6927024.1"/>
    </source>
</evidence>
<evidence type="ECO:0000313" key="2">
    <source>
        <dbReference type="Proteomes" id="UP000821845"/>
    </source>
</evidence>
<protein>
    <submittedName>
        <fullName evidence="1">Uncharacterized protein</fullName>
    </submittedName>
</protein>
<accession>A0ACB7S2J9</accession>